<evidence type="ECO:0000256" key="3">
    <source>
        <dbReference type="ARBA" id="ARBA00012030"/>
    </source>
</evidence>
<dbReference type="EC" id="3.2.2.27" evidence="3"/>
<evidence type="ECO:0000256" key="11">
    <source>
        <dbReference type="ARBA" id="ARBA00023204"/>
    </source>
</evidence>
<evidence type="ECO:0000256" key="4">
    <source>
        <dbReference type="ARBA" id="ARBA00019403"/>
    </source>
</evidence>
<feature type="domain" description="Uracil-DNA glycosylase-like" evidence="12">
    <location>
        <begin position="37"/>
        <end position="194"/>
    </location>
</feature>
<evidence type="ECO:0000256" key="2">
    <source>
        <dbReference type="ARBA" id="ARBA00006521"/>
    </source>
</evidence>
<dbReference type="SMART" id="SM00986">
    <property type="entry name" value="UDG"/>
    <property type="match status" value="1"/>
</dbReference>
<dbReference type="PANTHER" id="PTHR33693">
    <property type="entry name" value="TYPE-5 URACIL-DNA GLYCOSYLASE"/>
    <property type="match status" value="1"/>
</dbReference>
<name>A0A830E5J2_9CREN</name>
<dbReference type="EMBL" id="BMNM01000012">
    <property type="protein sequence ID" value="GGI84899.1"/>
    <property type="molecule type" value="Genomic_DNA"/>
</dbReference>
<dbReference type="InterPro" id="IPR036895">
    <property type="entry name" value="Uracil-DNA_glycosylase-like_sf"/>
</dbReference>
<dbReference type="NCBIfam" id="TIGR00758">
    <property type="entry name" value="UDG_fam4"/>
    <property type="match status" value="1"/>
</dbReference>
<accession>A0A830E5J2</accession>
<dbReference type="InterPro" id="IPR053423">
    <property type="entry name" value="Type-4_UDG"/>
</dbReference>
<evidence type="ECO:0000256" key="8">
    <source>
        <dbReference type="ARBA" id="ARBA00022801"/>
    </source>
</evidence>
<keyword evidence="9" id="KW-0408">Iron</keyword>
<keyword evidence="7" id="KW-0227">DNA damage</keyword>
<dbReference type="GO" id="GO:0051539">
    <property type="term" value="F:4 iron, 4 sulfur cluster binding"/>
    <property type="evidence" value="ECO:0007669"/>
    <property type="project" value="UniProtKB-KW"/>
</dbReference>
<evidence type="ECO:0000313" key="15">
    <source>
        <dbReference type="Proteomes" id="UP000657075"/>
    </source>
</evidence>
<dbReference type="GO" id="GO:0006281">
    <property type="term" value="P:DNA repair"/>
    <property type="evidence" value="ECO:0007669"/>
    <property type="project" value="UniProtKB-KW"/>
</dbReference>
<evidence type="ECO:0000256" key="5">
    <source>
        <dbReference type="ARBA" id="ARBA00022485"/>
    </source>
</evidence>
<dbReference type="EMBL" id="AP026830">
    <property type="protein sequence ID" value="BDR91282.1"/>
    <property type="molecule type" value="Genomic_DNA"/>
</dbReference>
<proteinExistence type="inferred from homology"/>
<dbReference type="PANTHER" id="PTHR33693:SF1">
    <property type="entry name" value="TYPE-4 URACIL-DNA GLYCOSYLASE"/>
    <property type="match status" value="1"/>
</dbReference>
<evidence type="ECO:0000313" key="13">
    <source>
        <dbReference type="EMBL" id="BDR91282.1"/>
    </source>
</evidence>
<sequence>MDIIKLRINVANYDELVNLMLNCTKCKLYSTRKRVVPGEGPLNARIMLIGEAPGEREDEEGRPFVGAAGQLLTKLLGNVGIMREEVYITNVVKCRPPNNRDPEEDEVDACRPYLVTQILMIKPQVIVCLGRHSAREVLTMAGYPEKSVSNISSIRGKVFTARIGDVSAKVLPTYHPAAALYNPRLREVIEDDLRKVRSLINKSERGGILDYI</sequence>
<reference evidence="14" key="2">
    <citation type="submission" date="2020-09" db="EMBL/GenBank/DDBJ databases">
        <authorList>
            <person name="Sun Q."/>
            <person name="Ohkuma M."/>
        </authorList>
    </citation>
    <scope>NUCLEOTIDE SEQUENCE</scope>
    <source>
        <strain evidence="14">JCM 11219</strain>
    </source>
</reference>
<reference evidence="13" key="4">
    <citation type="journal article" date="2023" name="Microbiol. Resour. Announc.">
        <title>Complete Genome Sequence of Vulcanisaeta souniana Strain IC-059, a Hyperthermophilic Archaeon Isolated from Hot Spring Water in Japan.</title>
        <authorList>
            <person name="Kato S."/>
            <person name="Itoh T."/>
            <person name="Wu L."/>
            <person name="Ma J."/>
            <person name="Ohkuma M."/>
        </authorList>
    </citation>
    <scope>NUCLEOTIDE SEQUENCE</scope>
    <source>
        <strain evidence="13">JCM 11219</strain>
    </source>
</reference>
<evidence type="ECO:0000256" key="6">
    <source>
        <dbReference type="ARBA" id="ARBA00022723"/>
    </source>
</evidence>
<comment type="catalytic activity">
    <reaction evidence="1">
        <text>Hydrolyzes single-stranded DNA or mismatched double-stranded DNA and polynucleotides, releasing free uracil.</text>
        <dbReference type="EC" id="3.2.2.27"/>
    </reaction>
</comment>
<evidence type="ECO:0000256" key="10">
    <source>
        <dbReference type="ARBA" id="ARBA00023014"/>
    </source>
</evidence>
<keyword evidence="5" id="KW-0004">4Fe-4S</keyword>
<dbReference type="InterPro" id="IPR005122">
    <property type="entry name" value="Uracil-DNA_glycosylase-like"/>
</dbReference>
<dbReference type="InterPro" id="IPR051536">
    <property type="entry name" value="UDG_Type-4/5"/>
</dbReference>
<dbReference type="SMART" id="SM00987">
    <property type="entry name" value="UreE_C"/>
    <property type="match status" value="1"/>
</dbReference>
<dbReference type="Gene3D" id="3.40.470.10">
    <property type="entry name" value="Uracil-DNA glycosylase-like domain"/>
    <property type="match status" value="1"/>
</dbReference>
<keyword evidence="10" id="KW-0411">Iron-sulfur</keyword>
<evidence type="ECO:0000256" key="9">
    <source>
        <dbReference type="ARBA" id="ARBA00023004"/>
    </source>
</evidence>
<dbReference type="NCBIfam" id="NF040953">
    <property type="entry name" value="Arch_udg"/>
    <property type="match status" value="1"/>
</dbReference>
<organism evidence="14 15">
    <name type="scientific">Vulcanisaeta souniana JCM 11219</name>
    <dbReference type="NCBI Taxonomy" id="1293586"/>
    <lineage>
        <taxon>Archaea</taxon>
        <taxon>Thermoproteota</taxon>
        <taxon>Thermoprotei</taxon>
        <taxon>Thermoproteales</taxon>
        <taxon>Thermoproteaceae</taxon>
        <taxon>Vulcanisaeta</taxon>
    </lineage>
</organism>
<dbReference type="Proteomes" id="UP000657075">
    <property type="component" value="Unassembled WGS sequence"/>
</dbReference>
<dbReference type="AlphaFoldDB" id="A0A830E5J2"/>
<protein>
    <recommendedName>
        <fullName evidence="4">Type-4 uracil-DNA glycosylase</fullName>
        <ecNumber evidence="3">3.2.2.27</ecNumber>
    </recommendedName>
</protein>
<dbReference type="CDD" id="cd10030">
    <property type="entry name" value="UDG-F4_TTUDGA_SPO1dp_like"/>
    <property type="match status" value="1"/>
</dbReference>
<keyword evidence="16" id="KW-1185">Reference proteome</keyword>
<dbReference type="GO" id="GO:0004844">
    <property type="term" value="F:uracil DNA N-glycosylase activity"/>
    <property type="evidence" value="ECO:0007669"/>
    <property type="project" value="UniProtKB-EC"/>
</dbReference>
<dbReference type="InterPro" id="IPR005273">
    <property type="entry name" value="Ura-DNA_glyco_family4"/>
</dbReference>
<dbReference type="GO" id="GO:0046872">
    <property type="term" value="F:metal ion binding"/>
    <property type="evidence" value="ECO:0007669"/>
    <property type="project" value="UniProtKB-KW"/>
</dbReference>
<dbReference type="Pfam" id="PF03167">
    <property type="entry name" value="UDG"/>
    <property type="match status" value="1"/>
</dbReference>
<evidence type="ECO:0000313" key="14">
    <source>
        <dbReference type="EMBL" id="GGI84899.1"/>
    </source>
</evidence>
<evidence type="ECO:0000313" key="16">
    <source>
        <dbReference type="Proteomes" id="UP001060771"/>
    </source>
</evidence>
<evidence type="ECO:0000259" key="12">
    <source>
        <dbReference type="SMART" id="SM00986"/>
    </source>
</evidence>
<dbReference type="SUPFAM" id="SSF52141">
    <property type="entry name" value="Uracil-DNA glycosylase-like"/>
    <property type="match status" value="1"/>
</dbReference>
<reference evidence="14" key="1">
    <citation type="journal article" date="2014" name="Int. J. Syst. Evol. Microbiol.">
        <title>Complete genome sequence of Corynebacterium casei LMG S-19264T (=DSM 44701T), isolated from a smear-ripened cheese.</title>
        <authorList>
            <consortium name="US DOE Joint Genome Institute (JGI-PGF)"/>
            <person name="Walter F."/>
            <person name="Albersmeier A."/>
            <person name="Kalinowski J."/>
            <person name="Ruckert C."/>
        </authorList>
    </citation>
    <scope>NUCLEOTIDE SEQUENCE</scope>
    <source>
        <strain evidence="14">JCM 11219</strain>
    </source>
</reference>
<evidence type="ECO:0000256" key="1">
    <source>
        <dbReference type="ARBA" id="ARBA00001400"/>
    </source>
</evidence>
<gene>
    <name evidence="14" type="ORF">GCM10007112_22320</name>
    <name evidence="13" type="ORF">Vsou_03750</name>
</gene>
<keyword evidence="11" id="KW-0234">DNA repair</keyword>
<evidence type="ECO:0000256" key="7">
    <source>
        <dbReference type="ARBA" id="ARBA00022763"/>
    </source>
</evidence>
<reference evidence="16" key="3">
    <citation type="submission" date="2022-09" db="EMBL/GenBank/DDBJ databases">
        <title>Complete genome sequence of Vulcanisaeta souniana.</title>
        <authorList>
            <person name="Kato S."/>
            <person name="Itoh T."/>
            <person name="Ohkuma M."/>
        </authorList>
    </citation>
    <scope>NUCLEOTIDE SEQUENCE [LARGE SCALE GENOMIC DNA]</scope>
    <source>
        <strain evidence="16">JCM 11219</strain>
    </source>
</reference>
<keyword evidence="8" id="KW-0378">Hydrolase</keyword>
<comment type="similarity">
    <text evidence="2">Belongs to the uracil-DNA glycosylase (UDG) superfamily. Type 4 (UDGa) family.</text>
</comment>
<dbReference type="OrthoDB" id="8612at2157"/>
<dbReference type="Proteomes" id="UP001060771">
    <property type="component" value="Chromosome"/>
</dbReference>
<keyword evidence="6" id="KW-0479">Metal-binding</keyword>